<feature type="transmembrane region" description="Helical" evidence="5">
    <location>
        <begin position="122"/>
        <end position="146"/>
    </location>
</feature>
<evidence type="ECO:0000259" key="6">
    <source>
        <dbReference type="Pfam" id="PF06813"/>
    </source>
</evidence>
<dbReference type="InterPro" id="IPR036259">
    <property type="entry name" value="MFS_trans_sf"/>
</dbReference>
<dbReference type="GO" id="GO:0016020">
    <property type="term" value="C:membrane"/>
    <property type="evidence" value="ECO:0007669"/>
    <property type="project" value="UniProtKB-SubCell"/>
</dbReference>
<sequence length="346" mass="38036">MEAATVGGGIGTMISNKWAATVASIWIQCTSGTPSTFGIYSSVLKSSQGYSQSTLDIVALFKDIGANVGILAGLMYSAVTYHRPYLGGPRLVILAGSVQCFLGFFLTWLTVVGVIHRPPVALVCLFMFFAGHSMPFFNTASVVTAVHNFRSYSGTGVGIMKGFLGLSGAILIQVYRTIFKGNPASFLLLVALVSTLNPLWLMWFVRVYDPDGKDERRHLDSFSLVIITIAAYLVAVIILESIFTFQLWARVLILTILLLLLSLPLWIAFRLLKNHDETKKIVGQATFSGIISCLAATAIKGKTLGIRQKAITRRKFEPFANIPNHQLLAIVSRFGVRYWFWFGHGE</sequence>
<gene>
    <name evidence="7" type="ORF">Nepgr_023289</name>
</gene>
<evidence type="ECO:0000256" key="5">
    <source>
        <dbReference type="SAM" id="Phobius"/>
    </source>
</evidence>
<keyword evidence="2 5" id="KW-0812">Transmembrane</keyword>
<dbReference type="PANTHER" id="PTHR21576">
    <property type="entry name" value="UNCHARACTERIZED NODULIN-LIKE PROTEIN"/>
    <property type="match status" value="1"/>
</dbReference>
<feature type="transmembrane region" description="Helical" evidence="5">
    <location>
        <begin position="57"/>
        <end position="79"/>
    </location>
</feature>
<dbReference type="Proteomes" id="UP001279734">
    <property type="component" value="Unassembled WGS sequence"/>
</dbReference>
<feature type="transmembrane region" description="Helical" evidence="5">
    <location>
        <begin position="281"/>
        <end position="299"/>
    </location>
</feature>
<reference evidence="7" key="1">
    <citation type="submission" date="2023-05" db="EMBL/GenBank/DDBJ databases">
        <title>Nepenthes gracilis genome sequencing.</title>
        <authorList>
            <person name="Fukushima K."/>
        </authorList>
    </citation>
    <scope>NUCLEOTIDE SEQUENCE</scope>
    <source>
        <strain evidence="7">SING2019-196</strain>
    </source>
</reference>
<feature type="transmembrane region" description="Helical" evidence="5">
    <location>
        <begin position="152"/>
        <end position="172"/>
    </location>
</feature>
<proteinExistence type="predicted"/>
<evidence type="ECO:0000256" key="1">
    <source>
        <dbReference type="ARBA" id="ARBA00004141"/>
    </source>
</evidence>
<evidence type="ECO:0000256" key="3">
    <source>
        <dbReference type="ARBA" id="ARBA00022989"/>
    </source>
</evidence>
<keyword evidence="3 5" id="KW-1133">Transmembrane helix</keyword>
<feature type="transmembrane region" description="Helical" evidence="5">
    <location>
        <begin position="184"/>
        <end position="201"/>
    </location>
</feature>
<dbReference type="InterPro" id="IPR010658">
    <property type="entry name" value="Nodulin-like"/>
</dbReference>
<dbReference type="AlphaFoldDB" id="A0AAD3XXK7"/>
<comment type="caution">
    <text evidence="7">The sequence shown here is derived from an EMBL/GenBank/DDBJ whole genome shotgun (WGS) entry which is preliminary data.</text>
</comment>
<dbReference type="PANTHER" id="PTHR21576:SF22">
    <property type="entry name" value="F25A4.25 PROTEIN"/>
    <property type="match status" value="1"/>
</dbReference>
<name>A0AAD3XXK7_NEPGR</name>
<keyword evidence="8" id="KW-1185">Reference proteome</keyword>
<feature type="transmembrane region" description="Helical" evidence="5">
    <location>
        <begin position="221"/>
        <end position="239"/>
    </location>
</feature>
<dbReference type="EMBL" id="BSYO01000023">
    <property type="protein sequence ID" value="GMH21447.1"/>
    <property type="molecule type" value="Genomic_DNA"/>
</dbReference>
<evidence type="ECO:0000256" key="2">
    <source>
        <dbReference type="ARBA" id="ARBA00022692"/>
    </source>
</evidence>
<feature type="domain" description="Nodulin-like" evidence="6">
    <location>
        <begin position="17"/>
        <end position="268"/>
    </location>
</feature>
<feature type="transmembrane region" description="Helical" evidence="5">
    <location>
        <begin position="91"/>
        <end position="115"/>
    </location>
</feature>
<feature type="transmembrane region" description="Helical" evidence="5">
    <location>
        <begin position="251"/>
        <end position="269"/>
    </location>
</feature>
<protein>
    <recommendedName>
        <fullName evidence="6">Nodulin-like domain-containing protein</fullName>
    </recommendedName>
</protein>
<evidence type="ECO:0000313" key="7">
    <source>
        <dbReference type="EMBL" id="GMH21447.1"/>
    </source>
</evidence>
<dbReference type="SUPFAM" id="SSF103473">
    <property type="entry name" value="MFS general substrate transporter"/>
    <property type="match status" value="1"/>
</dbReference>
<accession>A0AAD3XXK7</accession>
<dbReference type="Pfam" id="PF06813">
    <property type="entry name" value="Nodulin-like"/>
    <property type="match status" value="1"/>
</dbReference>
<keyword evidence="4 5" id="KW-0472">Membrane</keyword>
<comment type="subcellular location">
    <subcellularLocation>
        <location evidence="1">Membrane</location>
        <topology evidence="1">Multi-pass membrane protein</topology>
    </subcellularLocation>
</comment>
<evidence type="ECO:0000256" key="4">
    <source>
        <dbReference type="ARBA" id="ARBA00023136"/>
    </source>
</evidence>
<evidence type="ECO:0000313" key="8">
    <source>
        <dbReference type="Proteomes" id="UP001279734"/>
    </source>
</evidence>
<organism evidence="7 8">
    <name type="scientific">Nepenthes gracilis</name>
    <name type="common">Slender pitcher plant</name>
    <dbReference type="NCBI Taxonomy" id="150966"/>
    <lineage>
        <taxon>Eukaryota</taxon>
        <taxon>Viridiplantae</taxon>
        <taxon>Streptophyta</taxon>
        <taxon>Embryophyta</taxon>
        <taxon>Tracheophyta</taxon>
        <taxon>Spermatophyta</taxon>
        <taxon>Magnoliopsida</taxon>
        <taxon>eudicotyledons</taxon>
        <taxon>Gunneridae</taxon>
        <taxon>Pentapetalae</taxon>
        <taxon>Caryophyllales</taxon>
        <taxon>Nepenthaceae</taxon>
        <taxon>Nepenthes</taxon>
    </lineage>
</organism>